<evidence type="ECO:0000313" key="2">
    <source>
        <dbReference type="Proteomes" id="UP000002608"/>
    </source>
</evidence>
<gene>
    <name evidence="1" type="ordered locus">Spea_3307</name>
</gene>
<protein>
    <submittedName>
        <fullName evidence="1">Uncharacterized protein</fullName>
    </submittedName>
</protein>
<dbReference type="Proteomes" id="UP000002608">
    <property type="component" value="Chromosome"/>
</dbReference>
<name>A8H7T5_SHEPA</name>
<dbReference type="AlphaFoldDB" id="A8H7T5"/>
<organism evidence="1 2">
    <name type="scientific">Shewanella pealeana (strain ATCC 700345 / ANG-SQ1)</name>
    <dbReference type="NCBI Taxonomy" id="398579"/>
    <lineage>
        <taxon>Bacteria</taxon>
        <taxon>Pseudomonadati</taxon>
        <taxon>Pseudomonadota</taxon>
        <taxon>Gammaproteobacteria</taxon>
        <taxon>Alteromonadales</taxon>
        <taxon>Shewanellaceae</taxon>
        <taxon>Shewanella</taxon>
    </lineage>
</organism>
<accession>A8H7T5</accession>
<dbReference type="STRING" id="398579.Spea_3307"/>
<evidence type="ECO:0000313" key="1">
    <source>
        <dbReference type="EMBL" id="ABV88622.1"/>
    </source>
</evidence>
<dbReference type="KEGG" id="spl:Spea_3307"/>
<dbReference type="HOGENOM" id="CLU_2571953_0_0_6"/>
<proteinExistence type="predicted"/>
<reference evidence="1 2" key="1">
    <citation type="submission" date="2007-10" db="EMBL/GenBank/DDBJ databases">
        <title>Complete sequence of Shewanella pealeana ATCC 700345.</title>
        <authorList>
            <consortium name="US DOE Joint Genome Institute"/>
            <person name="Copeland A."/>
            <person name="Lucas S."/>
            <person name="Lapidus A."/>
            <person name="Barry K."/>
            <person name="Glavina del Rio T."/>
            <person name="Dalin E."/>
            <person name="Tice H."/>
            <person name="Pitluck S."/>
            <person name="Chertkov O."/>
            <person name="Brettin T."/>
            <person name="Bruce D."/>
            <person name="Detter J.C."/>
            <person name="Han C."/>
            <person name="Schmutz J."/>
            <person name="Larimer F."/>
            <person name="Land M."/>
            <person name="Hauser L."/>
            <person name="Kyrpides N."/>
            <person name="Kim E."/>
            <person name="Zhao J.-S.Z."/>
            <person name="Manno D."/>
            <person name="Hawari J."/>
            <person name="Richardson P."/>
        </authorList>
    </citation>
    <scope>NUCLEOTIDE SEQUENCE [LARGE SCALE GENOMIC DNA]</scope>
    <source>
        <strain evidence="2">ATCC 700345 / ANG-SQ1</strain>
    </source>
</reference>
<dbReference type="EMBL" id="CP000851">
    <property type="protein sequence ID" value="ABV88622.1"/>
    <property type="molecule type" value="Genomic_DNA"/>
</dbReference>
<sequence>MFRSPLAYKHKPVCTNKVINRCIIAIVPNFEQRPTFAKPVIDESISQQSSIEWIAAFVANPANFCRLYRAHYWSTPALLLA</sequence>
<keyword evidence="2" id="KW-1185">Reference proteome</keyword>